<sequence length="116" mass="12850">MAVRMALTDSSPWTMACSHVMMTVSMSTTYFTKAASPFNRVDLLQCDLLPLGADLGLAALELLGVQEQVRRSMEHGLLLPNECLLQGPRLLLVQCRLFLTHGQILRVPVRRPLAFG</sequence>
<gene>
    <name evidence="1" type="ORF">E2562_034290</name>
</gene>
<reference evidence="1 2" key="1">
    <citation type="submission" date="2019-11" db="EMBL/GenBank/DDBJ databases">
        <title>Whole genome sequence of Oryza granulata.</title>
        <authorList>
            <person name="Li W."/>
        </authorList>
    </citation>
    <scope>NUCLEOTIDE SEQUENCE [LARGE SCALE GENOMIC DNA]</scope>
    <source>
        <strain evidence="2">cv. Menghai</strain>
        <tissue evidence="1">Leaf</tissue>
    </source>
</reference>
<dbReference type="EMBL" id="SPHZ02000007">
    <property type="protein sequence ID" value="KAF0909298.1"/>
    <property type="molecule type" value="Genomic_DNA"/>
</dbReference>
<organism evidence="1 2">
    <name type="scientific">Oryza meyeriana var. granulata</name>
    <dbReference type="NCBI Taxonomy" id="110450"/>
    <lineage>
        <taxon>Eukaryota</taxon>
        <taxon>Viridiplantae</taxon>
        <taxon>Streptophyta</taxon>
        <taxon>Embryophyta</taxon>
        <taxon>Tracheophyta</taxon>
        <taxon>Spermatophyta</taxon>
        <taxon>Magnoliopsida</taxon>
        <taxon>Liliopsida</taxon>
        <taxon>Poales</taxon>
        <taxon>Poaceae</taxon>
        <taxon>BOP clade</taxon>
        <taxon>Oryzoideae</taxon>
        <taxon>Oryzeae</taxon>
        <taxon>Oryzinae</taxon>
        <taxon>Oryza</taxon>
        <taxon>Oryza meyeriana</taxon>
    </lineage>
</organism>
<name>A0A6G1D990_9ORYZ</name>
<evidence type="ECO:0000313" key="1">
    <source>
        <dbReference type="EMBL" id="KAF0909298.1"/>
    </source>
</evidence>
<keyword evidence="2" id="KW-1185">Reference proteome</keyword>
<proteinExistence type="predicted"/>
<comment type="caution">
    <text evidence="1">The sequence shown here is derived from an EMBL/GenBank/DDBJ whole genome shotgun (WGS) entry which is preliminary data.</text>
</comment>
<accession>A0A6G1D990</accession>
<dbReference type="Proteomes" id="UP000479710">
    <property type="component" value="Unassembled WGS sequence"/>
</dbReference>
<dbReference type="AlphaFoldDB" id="A0A6G1D990"/>
<evidence type="ECO:0000313" key="2">
    <source>
        <dbReference type="Proteomes" id="UP000479710"/>
    </source>
</evidence>
<protein>
    <submittedName>
        <fullName evidence="1">Uncharacterized protein</fullName>
    </submittedName>
</protein>